<feature type="transmembrane region" description="Helical" evidence="1">
    <location>
        <begin position="36"/>
        <end position="55"/>
    </location>
</feature>
<organism evidence="2 3">
    <name type="scientific">Cladorrhinum samala</name>
    <dbReference type="NCBI Taxonomy" id="585594"/>
    <lineage>
        <taxon>Eukaryota</taxon>
        <taxon>Fungi</taxon>
        <taxon>Dikarya</taxon>
        <taxon>Ascomycota</taxon>
        <taxon>Pezizomycotina</taxon>
        <taxon>Sordariomycetes</taxon>
        <taxon>Sordariomycetidae</taxon>
        <taxon>Sordariales</taxon>
        <taxon>Podosporaceae</taxon>
        <taxon>Cladorrhinum</taxon>
    </lineage>
</organism>
<comment type="caution">
    <text evidence="2">The sequence shown here is derived from an EMBL/GenBank/DDBJ whole genome shotgun (WGS) entry which is preliminary data.</text>
</comment>
<proteinExistence type="predicted"/>
<reference evidence="2" key="1">
    <citation type="journal article" date="2023" name="Mol. Phylogenet. Evol.">
        <title>Genome-scale phylogeny and comparative genomics of the fungal order Sordariales.</title>
        <authorList>
            <person name="Hensen N."/>
            <person name="Bonometti L."/>
            <person name="Westerberg I."/>
            <person name="Brannstrom I.O."/>
            <person name="Guillou S."/>
            <person name="Cros-Aarteil S."/>
            <person name="Calhoun S."/>
            <person name="Haridas S."/>
            <person name="Kuo A."/>
            <person name="Mondo S."/>
            <person name="Pangilinan J."/>
            <person name="Riley R."/>
            <person name="LaButti K."/>
            <person name="Andreopoulos B."/>
            <person name="Lipzen A."/>
            <person name="Chen C."/>
            <person name="Yan M."/>
            <person name="Daum C."/>
            <person name="Ng V."/>
            <person name="Clum A."/>
            <person name="Steindorff A."/>
            <person name="Ohm R.A."/>
            <person name="Martin F."/>
            <person name="Silar P."/>
            <person name="Natvig D.O."/>
            <person name="Lalanne C."/>
            <person name="Gautier V."/>
            <person name="Ament-Velasquez S.L."/>
            <person name="Kruys A."/>
            <person name="Hutchinson M.I."/>
            <person name="Powell A.J."/>
            <person name="Barry K."/>
            <person name="Miller A.N."/>
            <person name="Grigoriev I.V."/>
            <person name="Debuchy R."/>
            <person name="Gladieux P."/>
            <person name="Hiltunen Thoren M."/>
            <person name="Johannesson H."/>
        </authorList>
    </citation>
    <scope>NUCLEOTIDE SEQUENCE</scope>
    <source>
        <strain evidence="2">PSN324</strain>
    </source>
</reference>
<dbReference type="Proteomes" id="UP001321749">
    <property type="component" value="Unassembled WGS sequence"/>
</dbReference>
<keyword evidence="3" id="KW-1185">Reference proteome</keyword>
<keyword evidence="1" id="KW-0472">Membrane</keyword>
<feature type="transmembrane region" description="Helical" evidence="1">
    <location>
        <begin position="67"/>
        <end position="86"/>
    </location>
</feature>
<keyword evidence="1" id="KW-1133">Transmembrane helix</keyword>
<evidence type="ECO:0000313" key="3">
    <source>
        <dbReference type="Proteomes" id="UP001321749"/>
    </source>
</evidence>
<dbReference type="EMBL" id="MU864931">
    <property type="protein sequence ID" value="KAK4466503.1"/>
    <property type="molecule type" value="Genomic_DNA"/>
</dbReference>
<protein>
    <submittedName>
        <fullName evidence="2">Uncharacterized protein</fullName>
    </submittedName>
</protein>
<keyword evidence="1" id="KW-0812">Transmembrane</keyword>
<name>A0AAV9I0D0_9PEZI</name>
<sequence length="89" mass="10318">MRIGWGRWSLVFMGYGRNNKNSFGVFYHFSMELFKASLRLLVSLSVLSLFAYLPPPGLCRHPKICKLLYHTIKAYVALLYVLVFSARRS</sequence>
<dbReference type="AlphaFoldDB" id="A0AAV9I0D0"/>
<evidence type="ECO:0000313" key="2">
    <source>
        <dbReference type="EMBL" id="KAK4466503.1"/>
    </source>
</evidence>
<gene>
    <name evidence="2" type="ORF">QBC42DRAFT_259050</name>
</gene>
<evidence type="ECO:0000256" key="1">
    <source>
        <dbReference type="SAM" id="Phobius"/>
    </source>
</evidence>
<reference evidence="2" key="2">
    <citation type="submission" date="2023-06" db="EMBL/GenBank/DDBJ databases">
        <authorList>
            <consortium name="Lawrence Berkeley National Laboratory"/>
            <person name="Mondo S.J."/>
            <person name="Hensen N."/>
            <person name="Bonometti L."/>
            <person name="Westerberg I."/>
            <person name="Brannstrom I.O."/>
            <person name="Guillou S."/>
            <person name="Cros-Aarteil S."/>
            <person name="Calhoun S."/>
            <person name="Haridas S."/>
            <person name="Kuo A."/>
            <person name="Pangilinan J."/>
            <person name="Riley R."/>
            <person name="Labutti K."/>
            <person name="Andreopoulos B."/>
            <person name="Lipzen A."/>
            <person name="Chen C."/>
            <person name="Yanf M."/>
            <person name="Daum C."/>
            <person name="Ng V."/>
            <person name="Clum A."/>
            <person name="Steindorff A."/>
            <person name="Ohm R."/>
            <person name="Martin F."/>
            <person name="Silar P."/>
            <person name="Natvig D."/>
            <person name="Lalanne C."/>
            <person name="Gautier V."/>
            <person name="Ament-Velasquez S.L."/>
            <person name="Kruys A."/>
            <person name="Hutchinson M.I."/>
            <person name="Powell A.J."/>
            <person name="Barry K."/>
            <person name="Miller A.N."/>
            <person name="Grigoriev I.V."/>
            <person name="Debuchy R."/>
            <person name="Gladieux P."/>
            <person name="Thoren M.H."/>
            <person name="Johannesson H."/>
        </authorList>
    </citation>
    <scope>NUCLEOTIDE SEQUENCE</scope>
    <source>
        <strain evidence="2">PSN324</strain>
    </source>
</reference>
<accession>A0AAV9I0D0</accession>